<dbReference type="EMBL" id="MU003529">
    <property type="protein sequence ID" value="KAF2465477.1"/>
    <property type="molecule type" value="Genomic_DNA"/>
</dbReference>
<evidence type="ECO:0000313" key="2">
    <source>
        <dbReference type="Proteomes" id="UP000799755"/>
    </source>
</evidence>
<organism evidence="1 2">
    <name type="scientific">Lindgomyces ingoldianus</name>
    <dbReference type="NCBI Taxonomy" id="673940"/>
    <lineage>
        <taxon>Eukaryota</taxon>
        <taxon>Fungi</taxon>
        <taxon>Dikarya</taxon>
        <taxon>Ascomycota</taxon>
        <taxon>Pezizomycotina</taxon>
        <taxon>Dothideomycetes</taxon>
        <taxon>Pleosporomycetidae</taxon>
        <taxon>Pleosporales</taxon>
        <taxon>Lindgomycetaceae</taxon>
        <taxon>Lindgomyces</taxon>
    </lineage>
</organism>
<dbReference type="Proteomes" id="UP000799755">
    <property type="component" value="Unassembled WGS sequence"/>
</dbReference>
<name>A0ACB6QGI9_9PLEO</name>
<gene>
    <name evidence="1" type="ORF">BDR25DRAFT_360436</name>
</gene>
<protein>
    <submittedName>
        <fullName evidence="1">Uncharacterized protein</fullName>
    </submittedName>
</protein>
<accession>A0ACB6QGI9</accession>
<proteinExistence type="predicted"/>
<sequence>MRMAKPARHRLYILEQILNVTPFGNYIHYDPKNLPEHNCAILLATQRSFFSHVGRLMKWLDTHRPGAAEYCFECAKWYLNSRIGTLTALNILTNSIYSAVASAILTVIYSSGRTVRLCARTQRVTEGLNNRTQISPESSPIPRIRELLNESAKTTITNTFGCLAGVLGGVRRKPLFKYGFCVQICSRLRHPLSLSLFGSLSRQIAVPCTQRLGMRVTERHAFLFKLSIVCLSQPKSNLQLGYFLHLVETLPYLHINWQLQNNGHTVLYAAVKSSGRCAEWEIVWADCREAVGRAVQVWGREEINKQTDTSSGKASQYMKSRQDEHHGLSLCTLYPVACSLAGLSTIALILARGKAVKVSKRHQVTKLQKSVAWCVQWKERPIALPLSSGFKFTGHSPAQPRLSNTHITSHQDWKPQGQEDSNKLNKPIARYHTHTSS</sequence>
<keyword evidence="2" id="KW-1185">Reference proteome</keyword>
<reference evidence="1" key="1">
    <citation type="journal article" date="2020" name="Stud. Mycol.">
        <title>101 Dothideomycetes genomes: a test case for predicting lifestyles and emergence of pathogens.</title>
        <authorList>
            <person name="Haridas S."/>
            <person name="Albert R."/>
            <person name="Binder M."/>
            <person name="Bloem J."/>
            <person name="Labutti K."/>
            <person name="Salamov A."/>
            <person name="Andreopoulos B."/>
            <person name="Baker S."/>
            <person name="Barry K."/>
            <person name="Bills G."/>
            <person name="Bluhm B."/>
            <person name="Cannon C."/>
            <person name="Castanera R."/>
            <person name="Culley D."/>
            <person name="Daum C."/>
            <person name="Ezra D."/>
            <person name="Gonzalez J."/>
            <person name="Henrissat B."/>
            <person name="Kuo A."/>
            <person name="Liang C."/>
            <person name="Lipzen A."/>
            <person name="Lutzoni F."/>
            <person name="Magnuson J."/>
            <person name="Mondo S."/>
            <person name="Nolan M."/>
            <person name="Ohm R."/>
            <person name="Pangilinan J."/>
            <person name="Park H.-J."/>
            <person name="Ramirez L."/>
            <person name="Alfaro M."/>
            <person name="Sun H."/>
            <person name="Tritt A."/>
            <person name="Yoshinaga Y."/>
            <person name="Zwiers L.-H."/>
            <person name="Turgeon B."/>
            <person name="Goodwin S."/>
            <person name="Spatafora J."/>
            <person name="Crous P."/>
            <person name="Grigoriev I."/>
        </authorList>
    </citation>
    <scope>NUCLEOTIDE SEQUENCE</scope>
    <source>
        <strain evidence="1">ATCC 200398</strain>
    </source>
</reference>
<evidence type="ECO:0000313" key="1">
    <source>
        <dbReference type="EMBL" id="KAF2465477.1"/>
    </source>
</evidence>
<comment type="caution">
    <text evidence="1">The sequence shown here is derived from an EMBL/GenBank/DDBJ whole genome shotgun (WGS) entry which is preliminary data.</text>
</comment>